<evidence type="ECO:0000313" key="2">
    <source>
        <dbReference type="EMBL" id="MBY6365487.1"/>
    </source>
</evidence>
<keyword evidence="1" id="KW-0472">Membrane</keyword>
<evidence type="ECO:0000256" key="1">
    <source>
        <dbReference type="SAM" id="Phobius"/>
    </source>
</evidence>
<gene>
    <name evidence="2" type="ORF">HQ603_01850</name>
</gene>
<dbReference type="EMBL" id="JABUBU010000001">
    <property type="protein sequence ID" value="MBY6365487.1"/>
    <property type="molecule type" value="Genomic_DNA"/>
</dbReference>
<dbReference type="RefSeq" id="WP_222682664.1">
    <property type="nucleotide sequence ID" value="NZ_JABUBT010000042.1"/>
</dbReference>
<name>A0ABS7NZC7_9NOCA</name>
<reference evidence="2 3" key="1">
    <citation type="submission" date="2020-06" db="EMBL/GenBank/DDBJ databases">
        <title>Taxonomy, biology and ecology of Rhodococcus bacteria occurring in California pistachio and other woody hosts as revealed by genome sequence analyses.</title>
        <authorList>
            <person name="Gai Y."/>
            <person name="Riely B."/>
        </authorList>
    </citation>
    <scope>NUCLEOTIDE SEQUENCE [LARGE SCALE GENOMIC DNA]</scope>
    <source>
        <strain evidence="2 3">BP-281</strain>
    </source>
</reference>
<protein>
    <submittedName>
        <fullName evidence="2">Uncharacterized protein</fullName>
    </submittedName>
</protein>
<comment type="caution">
    <text evidence="2">The sequence shown here is derived from an EMBL/GenBank/DDBJ whole genome shotgun (WGS) entry which is preliminary data.</text>
</comment>
<evidence type="ECO:0000313" key="3">
    <source>
        <dbReference type="Proteomes" id="UP000825228"/>
    </source>
</evidence>
<keyword evidence="3" id="KW-1185">Reference proteome</keyword>
<keyword evidence="1" id="KW-1133">Transmembrane helix</keyword>
<organism evidence="2 3">
    <name type="scientific">Rhodococcoides corynebacterioides</name>
    <dbReference type="NCBI Taxonomy" id="53972"/>
    <lineage>
        <taxon>Bacteria</taxon>
        <taxon>Bacillati</taxon>
        <taxon>Actinomycetota</taxon>
        <taxon>Actinomycetes</taxon>
        <taxon>Mycobacteriales</taxon>
        <taxon>Nocardiaceae</taxon>
        <taxon>Rhodococcoides</taxon>
    </lineage>
</organism>
<keyword evidence="1" id="KW-0812">Transmembrane</keyword>
<sequence>MTTRKSALYVLALFVALAVFWAAVSARLDDAHPVRTMFVVGGAVLAFGVLLVGSATAMKVRRLRARRRESNEVTASGRV</sequence>
<dbReference type="Proteomes" id="UP000825228">
    <property type="component" value="Unassembled WGS sequence"/>
</dbReference>
<feature type="transmembrane region" description="Helical" evidence="1">
    <location>
        <begin position="36"/>
        <end position="58"/>
    </location>
</feature>
<proteinExistence type="predicted"/>
<accession>A0ABS7NZC7</accession>